<name>A0A0F9PDY5_9ZZZZ</name>
<proteinExistence type="predicted"/>
<comment type="caution">
    <text evidence="1">The sequence shown here is derived from an EMBL/GenBank/DDBJ whole genome shotgun (WGS) entry which is preliminary data.</text>
</comment>
<sequence>MQIKMKTTILVLMILMIGLVSAVTLEVSLSTENKEVLKKVGKGIGNIEKTRQLYDENGTNYLNETYIDELKLIKLSNNEFKLYQEGGINKEFKVELEKICAKEGMCIEFEEEYECCLEWRAETDAEVLEKAEIKSKSILNKIASITLDREARSKQRRFEDVEITI</sequence>
<dbReference type="EMBL" id="LAZR01003037">
    <property type="protein sequence ID" value="KKN22692.1"/>
    <property type="molecule type" value="Genomic_DNA"/>
</dbReference>
<protein>
    <submittedName>
        <fullName evidence="1">Uncharacterized protein</fullName>
    </submittedName>
</protein>
<evidence type="ECO:0000313" key="1">
    <source>
        <dbReference type="EMBL" id="KKN22692.1"/>
    </source>
</evidence>
<accession>A0A0F9PDY5</accession>
<organism evidence="1">
    <name type="scientific">marine sediment metagenome</name>
    <dbReference type="NCBI Taxonomy" id="412755"/>
    <lineage>
        <taxon>unclassified sequences</taxon>
        <taxon>metagenomes</taxon>
        <taxon>ecological metagenomes</taxon>
    </lineage>
</organism>
<gene>
    <name evidence="1" type="ORF">LCGC14_0912460</name>
</gene>
<dbReference type="AlphaFoldDB" id="A0A0F9PDY5"/>
<reference evidence="1" key="1">
    <citation type="journal article" date="2015" name="Nature">
        <title>Complex archaea that bridge the gap between prokaryotes and eukaryotes.</title>
        <authorList>
            <person name="Spang A."/>
            <person name="Saw J.H."/>
            <person name="Jorgensen S.L."/>
            <person name="Zaremba-Niedzwiedzka K."/>
            <person name="Martijn J."/>
            <person name="Lind A.E."/>
            <person name="van Eijk R."/>
            <person name="Schleper C."/>
            <person name="Guy L."/>
            <person name="Ettema T.J."/>
        </authorList>
    </citation>
    <scope>NUCLEOTIDE SEQUENCE</scope>
</reference>